<organism evidence="1 2">
    <name type="scientific">Linderina pennispora</name>
    <dbReference type="NCBI Taxonomy" id="61395"/>
    <lineage>
        <taxon>Eukaryota</taxon>
        <taxon>Fungi</taxon>
        <taxon>Fungi incertae sedis</taxon>
        <taxon>Zoopagomycota</taxon>
        <taxon>Kickxellomycotina</taxon>
        <taxon>Kickxellomycetes</taxon>
        <taxon>Kickxellales</taxon>
        <taxon>Kickxellaceae</taxon>
        <taxon>Linderina</taxon>
    </lineage>
</organism>
<reference evidence="1 2" key="1">
    <citation type="submission" date="2016-07" db="EMBL/GenBank/DDBJ databases">
        <title>Pervasive Adenine N6-methylation of Active Genes in Fungi.</title>
        <authorList>
            <consortium name="DOE Joint Genome Institute"/>
            <person name="Mondo S.J."/>
            <person name="Dannebaum R.O."/>
            <person name="Kuo R.C."/>
            <person name="Labutti K."/>
            <person name="Haridas S."/>
            <person name="Kuo A."/>
            <person name="Salamov A."/>
            <person name="Ahrendt S.R."/>
            <person name="Lipzen A."/>
            <person name="Sullivan W."/>
            <person name="Andreopoulos W.B."/>
            <person name="Clum A."/>
            <person name="Lindquist E."/>
            <person name="Daum C."/>
            <person name="Ramamoorthy G.K."/>
            <person name="Gryganskyi A."/>
            <person name="Culley D."/>
            <person name="Magnuson J.K."/>
            <person name="James T.Y."/>
            <person name="O'Malley M.A."/>
            <person name="Stajich J.E."/>
            <person name="Spatafora J.W."/>
            <person name="Visel A."/>
            <person name="Grigoriev I.V."/>
        </authorList>
    </citation>
    <scope>NUCLEOTIDE SEQUENCE [LARGE SCALE GENOMIC DNA]</scope>
    <source>
        <strain evidence="1 2">ATCC 12442</strain>
    </source>
</reference>
<dbReference type="RefSeq" id="XP_040745011.1">
    <property type="nucleotide sequence ID" value="XM_040887103.1"/>
</dbReference>
<comment type="caution">
    <text evidence="1">The sequence shown here is derived from an EMBL/GenBank/DDBJ whole genome shotgun (WGS) entry which is preliminary data.</text>
</comment>
<dbReference type="EMBL" id="MCFD01000004">
    <property type="protein sequence ID" value="ORX71496.1"/>
    <property type="molecule type" value="Genomic_DNA"/>
</dbReference>
<evidence type="ECO:0000313" key="1">
    <source>
        <dbReference type="EMBL" id="ORX71496.1"/>
    </source>
</evidence>
<sequence>MVPIALTNEPMQSLEHWRFELLYPSPPRYIHSKLKQSFLLLSKIYSSQELMLYNVTMAAKEATVQITAAPVCRFSEPALAAAATTCFS</sequence>
<keyword evidence="2" id="KW-1185">Reference proteome</keyword>
<dbReference type="GeneID" id="63803751"/>
<protein>
    <submittedName>
        <fullName evidence="1">Uncharacterized protein</fullName>
    </submittedName>
</protein>
<gene>
    <name evidence="1" type="ORF">DL89DRAFT_266514</name>
</gene>
<accession>A0A1Y1WE32</accession>
<proteinExistence type="predicted"/>
<dbReference type="Proteomes" id="UP000193922">
    <property type="component" value="Unassembled WGS sequence"/>
</dbReference>
<evidence type="ECO:0000313" key="2">
    <source>
        <dbReference type="Proteomes" id="UP000193922"/>
    </source>
</evidence>
<name>A0A1Y1WE32_9FUNG</name>
<dbReference type="AlphaFoldDB" id="A0A1Y1WE32"/>